<sequence>MKFTTLLLAASIPVVKVIMVTLVGTFIALKRINILNEDGRNHLNKVAFYVFTPALVYANLAKTLTLHSFITLWFMPLNIFITFVIGSILGWVIIRLTRAPSHLRGLILGCCSAGNLGNMLVIIIPAVCKEKGSPFGDHDVCLKFGMAYASLSMAIGSIYLWLYVYNIMRISSSKMIEEIEGSVNGVIEGSLSISSRNGCEPQLQECSISEDNVEGPGSNKFKQQLKMLAKKINLKRLLAPPTIGAIAGFIVGVIPPFRRLMIGESAPLHVIQDSAFLLGDGTIPTVSLIMGGNLTRGLKGSEVHIPVIIGILIVRNILLPLFGIFIVKGAIHFGMVSSDPLYNFVLLLQFTLPPAMSISTISQLFGAGQSECSVIMLWTYAFASVSLALWTILFMWLVS</sequence>
<evidence type="ECO:0000256" key="4">
    <source>
        <dbReference type="ARBA" id="ARBA00022989"/>
    </source>
</evidence>
<dbReference type="GO" id="GO:0009734">
    <property type="term" value="P:auxin-activated signaling pathway"/>
    <property type="evidence" value="ECO:0007669"/>
    <property type="project" value="UniProtKB-KW"/>
</dbReference>
<evidence type="ECO:0000256" key="9">
    <source>
        <dbReference type="SAM" id="Phobius"/>
    </source>
</evidence>
<feature type="transmembrane region" description="Helical" evidence="9">
    <location>
        <begin position="237"/>
        <end position="255"/>
    </location>
</feature>
<keyword evidence="11" id="KW-1185">Reference proteome</keyword>
<organism evidence="10 11">
    <name type="scientific">Aquilegia coerulea</name>
    <name type="common">Rocky mountain columbine</name>
    <dbReference type="NCBI Taxonomy" id="218851"/>
    <lineage>
        <taxon>Eukaryota</taxon>
        <taxon>Viridiplantae</taxon>
        <taxon>Streptophyta</taxon>
        <taxon>Embryophyta</taxon>
        <taxon>Tracheophyta</taxon>
        <taxon>Spermatophyta</taxon>
        <taxon>Magnoliopsida</taxon>
        <taxon>Ranunculales</taxon>
        <taxon>Ranunculaceae</taxon>
        <taxon>Thalictroideae</taxon>
        <taxon>Aquilegia</taxon>
    </lineage>
</organism>
<evidence type="ECO:0008006" key="12">
    <source>
        <dbReference type="Google" id="ProtNLM"/>
    </source>
</evidence>
<feature type="transmembrane region" description="Helical" evidence="9">
    <location>
        <begin position="377"/>
        <end position="398"/>
    </location>
</feature>
<dbReference type="GO" id="GO:0005789">
    <property type="term" value="C:endoplasmic reticulum membrane"/>
    <property type="evidence" value="ECO:0007669"/>
    <property type="project" value="UniProtKB-SubCell"/>
</dbReference>
<reference evidence="10 11" key="1">
    <citation type="submission" date="2017-09" db="EMBL/GenBank/DDBJ databases">
        <title>WGS assembly of Aquilegia coerulea Goldsmith.</title>
        <authorList>
            <person name="Hodges S."/>
            <person name="Kramer E."/>
            <person name="Nordborg M."/>
            <person name="Tomkins J."/>
            <person name="Borevitz J."/>
            <person name="Derieg N."/>
            <person name="Yan J."/>
            <person name="Mihaltcheva S."/>
            <person name="Hayes R.D."/>
            <person name="Rokhsar D."/>
        </authorList>
    </citation>
    <scope>NUCLEOTIDE SEQUENCE [LARGE SCALE GENOMIC DNA]</scope>
    <source>
        <strain evidence="11">cv. Goldsmith</strain>
    </source>
</reference>
<evidence type="ECO:0000256" key="6">
    <source>
        <dbReference type="ARBA" id="ARBA00023294"/>
    </source>
</evidence>
<dbReference type="Pfam" id="PF03547">
    <property type="entry name" value="Mem_trans"/>
    <property type="match status" value="1"/>
</dbReference>
<dbReference type="InterPro" id="IPR045033">
    <property type="entry name" value="PILS1/3/4/5/7"/>
</dbReference>
<feature type="transmembrane region" description="Helical" evidence="9">
    <location>
        <begin position="147"/>
        <end position="165"/>
    </location>
</feature>
<evidence type="ECO:0000313" key="10">
    <source>
        <dbReference type="EMBL" id="PIA26252.1"/>
    </source>
</evidence>
<evidence type="ECO:0000256" key="5">
    <source>
        <dbReference type="ARBA" id="ARBA00023136"/>
    </source>
</evidence>
<feature type="transmembrane region" description="Helical" evidence="9">
    <location>
        <begin position="106"/>
        <end position="127"/>
    </location>
</feature>
<feature type="transmembrane region" description="Helical" evidence="9">
    <location>
        <begin position="307"/>
        <end position="335"/>
    </location>
</feature>
<dbReference type="EMBL" id="KZ305112">
    <property type="protein sequence ID" value="PIA26252.1"/>
    <property type="molecule type" value="Genomic_DNA"/>
</dbReference>
<keyword evidence="6" id="KW-0927">Auxin signaling pathway</keyword>
<dbReference type="PANTHER" id="PTHR31651:SF33">
    <property type="entry name" value="PROTEIN PIN-LIKES 1"/>
    <property type="match status" value="1"/>
</dbReference>
<dbReference type="InterPro" id="IPR004776">
    <property type="entry name" value="Mem_transp_PIN-like"/>
</dbReference>
<protein>
    <recommendedName>
        <fullName evidence="12">Auxin efflux carrier</fullName>
    </recommendedName>
</protein>
<comment type="similarity">
    <text evidence="8">Belongs to the auxin efflux carrier (TC 2.A.69.2) family.</text>
</comment>
<feature type="transmembrane region" description="Helical" evidence="9">
    <location>
        <begin position="72"/>
        <end position="94"/>
    </location>
</feature>
<proteinExistence type="inferred from homology"/>
<dbReference type="AlphaFoldDB" id="A0A2G5C4N8"/>
<keyword evidence="2" id="KW-0813">Transport</keyword>
<keyword evidence="4 9" id="KW-1133">Transmembrane helix</keyword>
<evidence type="ECO:0000256" key="3">
    <source>
        <dbReference type="ARBA" id="ARBA00022692"/>
    </source>
</evidence>
<comment type="function">
    <text evidence="7">Involved in cellular auxin homeostasis by regulating auxin metabolism. Regulates intracellular auxin accumulation at the endoplasmic reticulum and thus auxin availability for nuclear auxin signaling.</text>
</comment>
<dbReference type="Proteomes" id="UP000230069">
    <property type="component" value="Unassembled WGS sequence"/>
</dbReference>
<evidence type="ECO:0000256" key="1">
    <source>
        <dbReference type="ARBA" id="ARBA00004477"/>
    </source>
</evidence>
<feature type="transmembrane region" description="Helical" evidence="9">
    <location>
        <begin position="341"/>
        <end position="365"/>
    </location>
</feature>
<comment type="subcellular location">
    <subcellularLocation>
        <location evidence="1">Endoplasmic reticulum membrane</location>
        <topology evidence="1">Multi-pass membrane protein</topology>
    </subcellularLocation>
</comment>
<evidence type="ECO:0000256" key="7">
    <source>
        <dbReference type="ARBA" id="ARBA00025100"/>
    </source>
</evidence>
<feature type="transmembrane region" description="Helical" evidence="9">
    <location>
        <begin position="6"/>
        <end position="29"/>
    </location>
</feature>
<accession>A0A2G5C4N8</accession>
<evidence type="ECO:0000256" key="8">
    <source>
        <dbReference type="ARBA" id="ARBA00025752"/>
    </source>
</evidence>
<keyword evidence="3 9" id="KW-0812">Transmembrane</keyword>
<name>A0A2G5C4N8_AQUCA</name>
<evidence type="ECO:0000313" key="11">
    <source>
        <dbReference type="Proteomes" id="UP000230069"/>
    </source>
</evidence>
<dbReference type="OrthoDB" id="191139at2759"/>
<evidence type="ECO:0000256" key="2">
    <source>
        <dbReference type="ARBA" id="ARBA00022448"/>
    </source>
</evidence>
<dbReference type="GO" id="GO:0080162">
    <property type="term" value="P:endoplasmic reticulum to cytosol auxin transport"/>
    <property type="evidence" value="ECO:0007669"/>
    <property type="project" value="InterPro"/>
</dbReference>
<dbReference type="InParanoid" id="A0A2G5C4N8"/>
<gene>
    <name evidence="10" type="ORF">AQUCO_09500016v1</name>
</gene>
<keyword evidence="5 9" id="KW-0472">Membrane</keyword>
<dbReference type="PANTHER" id="PTHR31651">
    <property type="match status" value="1"/>
</dbReference>